<gene>
    <name evidence="1" type="ORF">CFK40_19895</name>
</gene>
<evidence type="ECO:0000313" key="1">
    <source>
        <dbReference type="EMBL" id="ASN07098.1"/>
    </source>
</evidence>
<accession>A0A221MHF8</accession>
<organism evidence="1 2">
    <name type="scientific">Virgibacillus necropolis</name>
    <dbReference type="NCBI Taxonomy" id="163877"/>
    <lineage>
        <taxon>Bacteria</taxon>
        <taxon>Bacillati</taxon>
        <taxon>Bacillota</taxon>
        <taxon>Bacilli</taxon>
        <taxon>Bacillales</taxon>
        <taxon>Bacillaceae</taxon>
        <taxon>Virgibacillus</taxon>
    </lineage>
</organism>
<sequence length="140" mass="16502">MTQSPLILHILNRNRCKRGVCHMFNRPNYYQEPFNANPKRPQYHKQQWQQPTIPPYNPTPYQVYAKPKQPTNWHTFSQPNQNQYATFNQPPPSNVLNYFQNKKGEVDFDKMLSTVGQVANTFQQITPMVKQVGSIMKSFK</sequence>
<proteinExistence type="predicted"/>
<dbReference type="InterPro" id="IPR025555">
    <property type="entry name" value="YppG"/>
</dbReference>
<keyword evidence="2" id="KW-1185">Reference proteome</keyword>
<evidence type="ECO:0008006" key="3">
    <source>
        <dbReference type="Google" id="ProtNLM"/>
    </source>
</evidence>
<reference evidence="1 2" key="1">
    <citation type="journal article" date="2003" name="Int. J. Syst. Evol. Microbiol.">
        <title>Virgibacillus carmonensis sp. nov., Virgibacillus necropolis sp. nov. and Virgibacillus picturae sp. nov., three novel species isolated from deteriorated mural paintings, transfer of the species of the genus salibacillus to Virgibacillus, as Virgibacillus marismortui comb. nov. and Virgibacillus salexigens comb. nov., and emended description of the genus Virgibacillus.</title>
        <authorList>
            <person name="Heyrman J."/>
            <person name="Logan N.A."/>
            <person name="Busse H.J."/>
            <person name="Balcaen A."/>
            <person name="Lebbe L."/>
            <person name="Rodriguez-Diaz M."/>
            <person name="Swings J."/>
            <person name="De Vos P."/>
        </authorList>
    </citation>
    <scope>NUCLEOTIDE SEQUENCE [LARGE SCALE GENOMIC DNA]</scope>
    <source>
        <strain evidence="1 2">LMG 19488</strain>
    </source>
</reference>
<evidence type="ECO:0000313" key="2">
    <source>
        <dbReference type="Proteomes" id="UP000204391"/>
    </source>
</evidence>
<dbReference type="EMBL" id="CP022437">
    <property type="protein sequence ID" value="ASN07098.1"/>
    <property type="molecule type" value="Genomic_DNA"/>
</dbReference>
<dbReference type="KEGG" id="vne:CFK40_19895"/>
<dbReference type="Proteomes" id="UP000204391">
    <property type="component" value="Chromosome"/>
</dbReference>
<name>A0A221MHF8_9BACI</name>
<dbReference type="AlphaFoldDB" id="A0A221MHF8"/>
<dbReference type="Pfam" id="PF14179">
    <property type="entry name" value="YppG"/>
    <property type="match status" value="1"/>
</dbReference>
<protein>
    <recommendedName>
        <fullName evidence="3">Spore coat protein</fullName>
    </recommendedName>
</protein>